<keyword evidence="1" id="KW-1133">Transmembrane helix</keyword>
<evidence type="ECO:0000256" key="1">
    <source>
        <dbReference type="SAM" id="Phobius"/>
    </source>
</evidence>
<keyword evidence="1" id="KW-0472">Membrane</keyword>
<feature type="domain" description="DUF1512" evidence="3">
    <location>
        <begin position="191"/>
        <end position="363"/>
    </location>
</feature>
<dbReference type="Pfam" id="PF23542">
    <property type="entry name" value="DUF1512_C"/>
    <property type="match status" value="1"/>
</dbReference>
<dbReference type="Proteomes" id="UP000000641">
    <property type="component" value="Chromosome"/>
</dbReference>
<dbReference type="Pfam" id="PF07431">
    <property type="entry name" value="DUF1512"/>
    <property type="match status" value="1"/>
</dbReference>
<feature type="domain" description="DUF1512" evidence="2">
    <location>
        <begin position="6"/>
        <end position="187"/>
    </location>
</feature>
<evidence type="ECO:0000313" key="5">
    <source>
        <dbReference type="Proteomes" id="UP000000641"/>
    </source>
</evidence>
<feature type="transmembrane region" description="Helical" evidence="1">
    <location>
        <begin position="6"/>
        <end position="22"/>
    </location>
</feature>
<dbReference type="EMBL" id="CP000505">
    <property type="protein sequence ID" value="ABL78104.1"/>
    <property type="molecule type" value="Genomic_DNA"/>
</dbReference>
<proteinExistence type="predicted"/>
<reference evidence="5" key="1">
    <citation type="journal article" date="2008" name="J. Bacteriol.">
        <title>Genome sequence of Thermofilum pendens reveals an exceptional loss of biosynthetic pathways without genome reduction.</title>
        <authorList>
            <person name="Anderson I."/>
            <person name="Rodriguez J."/>
            <person name="Susanti D."/>
            <person name="Porat I."/>
            <person name="Reich C."/>
            <person name="Ulrich L.E."/>
            <person name="Elkins J.G."/>
            <person name="Mavromatis K."/>
            <person name="Lykidis A."/>
            <person name="Kim E."/>
            <person name="Thompson L.S."/>
            <person name="Nolan M."/>
            <person name="Land M."/>
            <person name="Copeland A."/>
            <person name="Lapidus A."/>
            <person name="Lucas S."/>
            <person name="Detter C."/>
            <person name="Zhulin I.B."/>
            <person name="Olsen G.J."/>
            <person name="Whitman W."/>
            <person name="Mukhopadhyay B."/>
            <person name="Bristow J."/>
            <person name="Kyrpides N."/>
        </authorList>
    </citation>
    <scope>NUCLEOTIDE SEQUENCE [LARGE SCALE GENOMIC DNA]</scope>
    <source>
        <strain evidence="5">DSM 2475 / Hrk 5</strain>
    </source>
</reference>
<accession>A1RY24</accession>
<dbReference type="RefSeq" id="WP_011752369.1">
    <property type="nucleotide sequence ID" value="NC_008698.1"/>
</dbReference>
<dbReference type="KEGG" id="tpe:Tpen_0702"/>
<dbReference type="eggNOG" id="arCOG04181">
    <property type="taxonomic scope" value="Archaea"/>
</dbReference>
<sequence length="363" mass="39671">MDGDTLSFIMWLVALAIFSYITQEMQILKAISEVEGYVALFRGIRDKAVKVLVDQFSKYTASSEGASRDVLEQRILSLIETRIILPVDLDPYGIVRKIKHVLRTSEVELEKEVSRIAKGASRTEVQRLSSLVEVARELNLVYKLVNHYYLIARKFKSLWLVLQLNAQMPFVLEEVKAIEGALESFSKGIPVGDSAGPLVAALLARKYKGSFVEPVKDTEISQVTVDGKKVFIVKAKGPGSTTGHLEEALSWIFSREKVSLIVSVDAALKLEGEESGSVASGYGVAMGGIGVERFEIEELSTKHGVPLFAVLIKMSEAEALSVMTEKVYQGVQQAVRIVEDIISRAPEGSSIVVLGVGNSLGVP</sequence>
<dbReference type="OrthoDB" id="15121at2157"/>
<dbReference type="AlphaFoldDB" id="A1RY24"/>
<dbReference type="STRING" id="368408.Tpen_0702"/>
<evidence type="ECO:0000259" key="2">
    <source>
        <dbReference type="Pfam" id="PF07431"/>
    </source>
</evidence>
<evidence type="ECO:0000313" key="4">
    <source>
        <dbReference type="EMBL" id="ABL78104.1"/>
    </source>
</evidence>
<organism evidence="4 5">
    <name type="scientific">Thermofilum pendens (strain DSM 2475 / Hrk 5)</name>
    <dbReference type="NCBI Taxonomy" id="368408"/>
    <lineage>
        <taxon>Archaea</taxon>
        <taxon>Thermoproteota</taxon>
        <taxon>Thermoprotei</taxon>
        <taxon>Thermofilales</taxon>
        <taxon>Thermofilaceae</taxon>
        <taxon>Thermofilum</taxon>
    </lineage>
</organism>
<keyword evidence="5" id="KW-1185">Reference proteome</keyword>
<name>A1RY24_THEPD</name>
<evidence type="ECO:0000259" key="3">
    <source>
        <dbReference type="Pfam" id="PF23542"/>
    </source>
</evidence>
<protein>
    <recommendedName>
        <fullName evidence="6">DUF1512 domain-containing protein</fullName>
    </recommendedName>
</protein>
<dbReference type="EnsemblBacteria" id="ABL78104">
    <property type="protein sequence ID" value="ABL78104"/>
    <property type="gene ID" value="Tpen_0702"/>
</dbReference>
<dbReference type="PIRSF" id="PIRSF016495">
    <property type="entry name" value="UCP016495"/>
    <property type="match status" value="1"/>
</dbReference>
<evidence type="ECO:0008006" key="6">
    <source>
        <dbReference type="Google" id="ProtNLM"/>
    </source>
</evidence>
<dbReference type="InterPro" id="IPR056461">
    <property type="entry name" value="DUF1512_C"/>
</dbReference>
<dbReference type="InterPro" id="IPR009995">
    <property type="entry name" value="DUF1512"/>
</dbReference>
<keyword evidence="1" id="KW-0812">Transmembrane</keyword>
<dbReference type="GeneID" id="4601376"/>
<gene>
    <name evidence="4" type="ordered locus">Tpen_0702</name>
</gene>
<dbReference type="InterPro" id="IPR056460">
    <property type="entry name" value="DUF1512_N"/>
</dbReference>
<dbReference type="HOGENOM" id="CLU_062565_0_0_2"/>